<proteinExistence type="predicted"/>
<dbReference type="InterPro" id="IPR001356">
    <property type="entry name" value="HD"/>
</dbReference>
<dbReference type="Gene3D" id="1.10.10.60">
    <property type="entry name" value="Homeodomain-like"/>
    <property type="match status" value="1"/>
</dbReference>
<dbReference type="CDD" id="cd00086">
    <property type="entry name" value="homeodomain"/>
    <property type="match status" value="1"/>
</dbReference>
<name>A0A8J4GJR9_9CHLO</name>
<evidence type="ECO:0000256" key="2">
    <source>
        <dbReference type="ARBA" id="ARBA00023155"/>
    </source>
</evidence>
<dbReference type="Proteomes" id="UP000722791">
    <property type="component" value="Unassembled WGS sequence"/>
</dbReference>
<protein>
    <recommendedName>
        <fullName evidence="6">Homeobox domain-containing protein</fullName>
    </recommendedName>
</protein>
<evidence type="ECO:0000313" key="8">
    <source>
        <dbReference type="Proteomes" id="UP000722791"/>
    </source>
</evidence>
<dbReference type="Pfam" id="PF05920">
    <property type="entry name" value="Homeobox_KN"/>
    <property type="match status" value="1"/>
</dbReference>
<accession>A0A8J4GJR9</accession>
<dbReference type="PANTHER" id="PTHR11850">
    <property type="entry name" value="HOMEOBOX PROTEIN TRANSCRIPTION FACTORS"/>
    <property type="match status" value="1"/>
</dbReference>
<keyword evidence="2 4" id="KW-0371">Homeobox</keyword>
<dbReference type="GO" id="GO:0003677">
    <property type="term" value="F:DNA binding"/>
    <property type="evidence" value="ECO:0007669"/>
    <property type="project" value="UniProtKB-UniRule"/>
</dbReference>
<feature type="domain" description="Homeobox" evidence="6">
    <location>
        <begin position="650"/>
        <end position="713"/>
    </location>
</feature>
<evidence type="ECO:0000256" key="3">
    <source>
        <dbReference type="ARBA" id="ARBA00023242"/>
    </source>
</evidence>
<evidence type="ECO:0000259" key="6">
    <source>
        <dbReference type="PROSITE" id="PS50071"/>
    </source>
</evidence>
<dbReference type="GO" id="GO:0005634">
    <property type="term" value="C:nucleus"/>
    <property type="evidence" value="ECO:0007669"/>
    <property type="project" value="UniProtKB-SubCell"/>
</dbReference>
<comment type="subcellular location">
    <subcellularLocation>
        <location evidence="4">Nucleus</location>
    </subcellularLocation>
</comment>
<dbReference type="EMBL" id="BNCQ01000027">
    <property type="protein sequence ID" value="GIM08179.1"/>
    <property type="molecule type" value="Genomic_DNA"/>
</dbReference>
<evidence type="ECO:0000256" key="5">
    <source>
        <dbReference type="SAM" id="MobiDB-lite"/>
    </source>
</evidence>
<evidence type="ECO:0000256" key="4">
    <source>
        <dbReference type="PROSITE-ProRule" id="PRU00108"/>
    </source>
</evidence>
<evidence type="ECO:0000256" key="1">
    <source>
        <dbReference type="ARBA" id="ARBA00023125"/>
    </source>
</evidence>
<dbReference type="SUPFAM" id="SSF46689">
    <property type="entry name" value="Homeodomain-like"/>
    <property type="match status" value="1"/>
</dbReference>
<dbReference type="AlphaFoldDB" id="A0A8J4GJR9"/>
<keyword evidence="3 4" id="KW-0539">Nucleus</keyword>
<feature type="DNA-binding region" description="Homeobox" evidence="4">
    <location>
        <begin position="652"/>
        <end position="714"/>
    </location>
</feature>
<organism evidence="7 8">
    <name type="scientific">Volvox reticuliferus</name>
    <dbReference type="NCBI Taxonomy" id="1737510"/>
    <lineage>
        <taxon>Eukaryota</taxon>
        <taxon>Viridiplantae</taxon>
        <taxon>Chlorophyta</taxon>
        <taxon>core chlorophytes</taxon>
        <taxon>Chlorophyceae</taxon>
        <taxon>CS clade</taxon>
        <taxon>Chlamydomonadales</taxon>
        <taxon>Volvocaceae</taxon>
        <taxon>Volvox</taxon>
    </lineage>
</organism>
<feature type="region of interest" description="Disordered" evidence="5">
    <location>
        <begin position="584"/>
        <end position="619"/>
    </location>
</feature>
<dbReference type="InterPro" id="IPR008422">
    <property type="entry name" value="KN_HD"/>
</dbReference>
<dbReference type="SMART" id="SM00389">
    <property type="entry name" value="HOX"/>
    <property type="match status" value="1"/>
</dbReference>
<dbReference type="PROSITE" id="PS50071">
    <property type="entry name" value="HOMEOBOX_2"/>
    <property type="match status" value="1"/>
</dbReference>
<reference evidence="7" key="1">
    <citation type="journal article" date="2021" name="Proc. Natl. Acad. Sci. U.S.A.">
        <title>Three genomes in the algal genus Volvox reveal the fate of a haploid sex-determining region after a transition to homothallism.</title>
        <authorList>
            <person name="Yamamoto K."/>
            <person name="Hamaji T."/>
            <person name="Kawai-Toyooka H."/>
            <person name="Matsuzaki R."/>
            <person name="Takahashi F."/>
            <person name="Nishimura Y."/>
            <person name="Kawachi M."/>
            <person name="Noguchi H."/>
            <person name="Minakuchi Y."/>
            <person name="Umen J.G."/>
            <person name="Toyoda A."/>
            <person name="Nozaki H."/>
        </authorList>
    </citation>
    <scope>NUCLEOTIDE SEQUENCE</scope>
    <source>
        <strain evidence="7">NIES-3785</strain>
    </source>
</reference>
<sequence length="739" mass="79308">MQQQMDYYSANYAADLAHQQKPAAAAVHVPMPMRAASFSVPSATALLECQVEQLVSNPNKADDGNSIATIFDDDTNDDIFDCITTTFDDDDIDIFDPSTIFEAADLVNITSGTIETTTILAVVADTSTAADAVAAAATALAADVNTCDDSIDMLDDIFASSSDPDIAKLAEEWASGDPSGDEPMMMDDDMEIDWILGVSGGDDDDAAEWPPAVVNEWLNIAVQQQPQQPQQPQRPQLIIKDAKHANSVGGSPRDDCEPQHQVGDVVTNNAGATAAAAAAAMSSESNVADKLWEIYVGSEFPMADDLLVTTEPQVVTQLVVPPSGEMHLPPPPPPLYHQPGYPTPAAPQPPTLVSLPGRVPEPAAVPAMPLMQQELLPPPAQMSPTALLPSLLLPPAGLLPSALPPAVLSALLSALPSGLLSGLPSVLAEVQAPLSILTSSLPTVPLFGMAPVAAMPTSYTAGFPIMNLDGRAQKMLTKLRLLNHPRMRDLIRTVAACKKLGARSPGARMKIDSACEKVLRDVAVVRTLALQSGMLAIFERDPGLDAFMDKFIAVCESYQKDAAAVIRDAATLLNEFETKLSLALQRDVGPDPDEGEPGKSKGGRRGVKRRGDAAAGNEGGGLLGNVEPIHMRTILKRKYSAEVQKLQEEFAKRKKVSKLPETAINILKQWWTTNLAWPYPTDDIKKQLCTATGLNHTQISNWFINQRKRHWVKLFNGKQPSCRAEAEKILRHLKVIPSS</sequence>
<dbReference type="InterPro" id="IPR050224">
    <property type="entry name" value="TALE_homeobox"/>
</dbReference>
<dbReference type="InterPro" id="IPR009057">
    <property type="entry name" value="Homeodomain-like_sf"/>
</dbReference>
<keyword evidence="1 4" id="KW-0238">DNA-binding</keyword>
<comment type="caution">
    <text evidence="7">The sequence shown here is derived from an EMBL/GenBank/DDBJ whole genome shotgun (WGS) entry which is preliminary data.</text>
</comment>
<evidence type="ECO:0000313" key="7">
    <source>
        <dbReference type="EMBL" id="GIM08179.1"/>
    </source>
</evidence>
<dbReference type="GO" id="GO:0006355">
    <property type="term" value="P:regulation of DNA-templated transcription"/>
    <property type="evidence" value="ECO:0007669"/>
    <property type="project" value="InterPro"/>
</dbReference>
<gene>
    <name evidence="7" type="ORF">Vretimale_12287</name>
</gene>